<dbReference type="InterPro" id="IPR010329">
    <property type="entry name" value="3hydroanth_dOase"/>
</dbReference>
<keyword evidence="4 9" id="KW-0662">Pyridine nucleotide biosynthesis</keyword>
<feature type="binding site" evidence="9">
    <location>
        <position position="48"/>
    </location>
    <ligand>
        <name>Fe cation</name>
        <dbReference type="ChEBI" id="CHEBI:24875"/>
        <note>catalytic</note>
    </ligand>
</feature>
<feature type="binding site" evidence="9">
    <location>
        <position position="161"/>
    </location>
    <ligand>
        <name>a divalent metal cation</name>
        <dbReference type="ChEBI" id="CHEBI:60240"/>
    </ligand>
</feature>
<accession>A0A8H7ZIW3</accession>
<feature type="binding site" evidence="9">
    <location>
        <position position="106"/>
    </location>
    <ligand>
        <name>substrate</name>
    </ligand>
</feature>
<evidence type="ECO:0000256" key="8">
    <source>
        <dbReference type="ARBA" id="ARBA00023004"/>
    </source>
</evidence>
<evidence type="ECO:0000256" key="7">
    <source>
        <dbReference type="ARBA" id="ARBA00023002"/>
    </source>
</evidence>
<dbReference type="OrthoDB" id="204928at2759"/>
<evidence type="ECO:0000256" key="4">
    <source>
        <dbReference type="ARBA" id="ARBA00022642"/>
    </source>
</evidence>
<keyword evidence="8 9" id="KW-0408">Iron</keyword>
<dbReference type="GO" id="GO:0005737">
    <property type="term" value="C:cytoplasm"/>
    <property type="evidence" value="ECO:0007669"/>
    <property type="project" value="UniProtKB-SubCell"/>
</dbReference>
<dbReference type="PANTHER" id="PTHR15497">
    <property type="entry name" value="3-HYDROXYANTHRANILATE 3,4-DIOXYGENASE"/>
    <property type="match status" value="1"/>
</dbReference>
<dbReference type="Gene3D" id="2.60.120.10">
    <property type="entry name" value="Jelly Rolls"/>
    <property type="match status" value="1"/>
</dbReference>
<comment type="subcellular location">
    <subcellularLocation>
        <location evidence="9">Cytoplasm</location>
    </subcellularLocation>
</comment>
<comment type="function">
    <text evidence="2 9">Catalyzes the oxidative ring opening of 3-hydroxyanthranilate to 2-amino-3-carboxymuconate semialdehyde, which spontaneously cyclizes to quinolinate.</text>
</comment>
<evidence type="ECO:0000256" key="2">
    <source>
        <dbReference type="ARBA" id="ARBA00002752"/>
    </source>
</evidence>
<dbReference type="Proteomes" id="UP000669133">
    <property type="component" value="Unassembled WGS sequence"/>
</dbReference>
<evidence type="ECO:0000256" key="1">
    <source>
        <dbReference type="ARBA" id="ARBA00001954"/>
    </source>
</evidence>
<dbReference type="AlphaFoldDB" id="A0A8H7ZIW3"/>
<evidence type="ECO:0000256" key="5">
    <source>
        <dbReference type="ARBA" id="ARBA00022723"/>
    </source>
</evidence>
<feature type="binding site" evidence="9">
    <location>
        <position position="54"/>
    </location>
    <ligand>
        <name>Fe cation</name>
        <dbReference type="ChEBI" id="CHEBI:24875"/>
        <note>catalytic</note>
    </ligand>
</feature>
<dbReference type="GO" id="GO:0019805">
    <property type="term" value="P:quinolinate biosynthetic process"/>
    <property type="evidence" value="ECO:0007669"/>
    <property type="project" value="UniProtKB-UniRule"/>
</dbReference>
<dbReference type="GO" id="GO:0043420">
    <property type="term" value="P:anthranilate metabolic process"/>
    <property type="evidence" value="ECO:0007669"/>
    <property type="project" value="UniProtKB-UniRule"/>
</dbReference>
<keyword evidence="11" id="KW-1185">Reference proteome</keyword>
<proteinExistence type="inferred from homology"/>
<feature type="binding site" evidence="9">
    <location>
        <position position="121"/>
    </location>
    <ligand>
        <name>a divalent metal cation</name>
        <dbReference type="ChEBI" id="CHEBI:60240"/>
    </ligand>
</feature>
<dbReference type="GO" id="GO:0000334">
    <property type="term" value="F:3-hydroxyanthranilate 3,4-dioxygenase activity"/>
    <property type="evidence" value="ECO:0007669"/>
    <property type="project" value="UniProtKB-UniRule"/>
</dbReference>
<dbReference type="UniPathway" id="UPA00253">
    <property type="reaction ID" value="UER00330"/>
</dbReference>
<protein>
    <recommendedName>
        <fullName evidence="9">3-hydroxyanthranilate 3,4-dioxygenase</fullName>
        <ecNumber evidence="9">1.13.11.6</ecNumber>
    </recommendedName>
    <alternativeName>
        <fullName evidence="9">3-hydroxyanthranilate oxygenase</fullName>
        <shortName evidence="9">3-HAO</shortName>
    </alternativeName>
    <alternativeName>
        <fullName evidence="9">3-hydroxyanthranilic acid dioxygenase</fullName>
        <shortName evidence="9">HAD</shortName>
    </alternativeName>
    <alternativeName>
        <fullName evidence="9">Biosynthesis of nicotinic acid protein 1</fullName>
    </alternativeName>
</protein>
<dbReference type="GO" id="GO:0034354">
    <property type="term" value="P:'de novo' NAD+ biosynthetic process from L-tryptophan"/>
    <property type="evidence" value="ECO:0007669"/>
    <property type="project" value="UniProtKB-UniRule"/>
</dbReference>
<comment type="pathway">
    <text evidence="9">Cofactor biosynthesis; NAD(+) biosynthesis; quinolinate from L-kynurenine: step 3/3.</text>
</comment>
<gene>
    <name evidence="9" type="primary">BNA1</name>
    <name evidence="10" type="ORF">I9W82_002361</name>
</gene>
<feature type="binding site" evidence="9">
    <location>
        <position position="96"/>
    </location>
    <ligand>
        <name>substrate</name>
    </ligand>
</feature>
<feature type="binding site" evidence="9">
    <location>
        <position position="44"/>
    </location>
    <ligand>
        <name>O2</name>
        <dbReference type="ChEBI" id="CHEBI:15379"/>
    </ligand>
</feature>
<dbReference type="GO" id="GO:0006569">
    <property type="term" value="P:L-tryptophan catabolic process"/>
    <property type="evidence" value="ECO:0007669"/>
    <property type="project" value="UniProtKB-UniRule"/>
</dbReference>
<comment type="caution">
    <text evidence="10">The sequence shown here is derived from an EMBL/GenBank/DDBJ whole genome shotgun (WGS) entry which is preliminary data.</text>
</comment>
<evidence type="ECO:0000256" key="6">
    <source>
        <dbReference type="ARBA" id="ARBA00022964"/>
    </source>
</evidence>
<comment type="cofactor">
    <cofactor evidence="1 9">
        <name>Fe(2+)</name>
        <dbReference type="ChEBI" id="CHEBI:29033"/>
    </cofactor>
</comment>
<keyword evidence="3 9" id="KW-0963">Cytoplasm</keyword>
<dbReference type="SUPFAM" id="SSF51182">
    <property type="entry name" value="RmlC-like cupins"/>
    <property type="match status" value="1"/>
</dbReference>
<feature type="binding site" evidence="9">
    <location>
        <position position="54"/>
    </location>
    <ligand>
        <name>substrate</name>
    </ligand>
</feature>
<evidence type="ECO:0000313" key="11">
    <source>
        <dbReference type="Proteomes" id="UP000669133"/>
    </source>
</evidence>
<comment type="similarity">
    <text evidence="9">Belongs to the 3-HAO family.</text>
</comment>
<dbReference type="EMBL" id="JAEOAQ010000002">
    <property type="protein sequence ID" value="KAG5420480.1"/>
    <property type="molecule type" value="Genomic_DNA"/>
</dbReference>
<reference evidence="10 11" key="1">
    <citation type="submission" date="2020-12" db="EMBL/GenBank/DDBJ databases">
        <title>Effect of drift, selection, and recombination on the evolution of hybrid genomes in Candida yeast pathogens.</title>
        <authorList>
            <person name="Mixao V."/>
            <person name="Ksiezopolska E."/>
            <person name="Saus E."/>
            <person name="Boekhout T."/>
            <person name="Gacser A."/>
            <person name="Gabaldon T."/>
        </authorList>
    </citation>
    <scope>NUCLEOTIDE SEQUENCE [LARGE SCALE GENOMIC DNA]</scope>
    <source>
        <strain evidence="10 11">BP57</strain>
    </source>
</reference>
<dbReference type="FunFam" id="2.60.120.10:FF:000093">
    <property type="entry name" value="3-hydroxyanthranilate 3,4-dioxygenase"/>
    <property type="match status" value="1"/>
</dbReference>
<keyword evidence="6 9" id="KW-0223">Dioxygenase</keyword>
<keyword evidence="5 9" id="KW-0479">Metal-binding</keyword>
<keyword evidence="7 9" id="KW-0560">Oxidoreductase</keyword>
<dbReference type="HAMAP" id="MF_00825">
    <property type="entry name" value="3_HAO"/>
    <property type="match status" value="1"/>
</dbReference>
<name>A0A8H7ZIW3_9ASCO</name>
<sequence>MLSAPINIHKWVKENEDKLRPPVNNFCLHRGGFTVMIVGGPNERNDYHINQTPEYFYQHKGTMCLKVVDEGKFRDIIINEGDSFLLPPNVPHNPVRYENTIGIVVEQDRPKGVNDAARWYCSKCEEIVHQNDFYLTDLGTQIKEAIVAFDSDLDARTCSNCGHVNSSKR</sequence>
<feature type="binding site" evidence="9">
    <location>
        <position position="92"/>
    </location>
    <ligand>
        <name>Fe cation</name>
        <dbReference type="ChEBI" id="CHEBI:24875"/>
        <note>catalytic</note>
    </ligand>
</feature>
<dbReference type="EC" id="1.13.11.6" evidence="9"/>
<evidence type="ECO:0000256" key="9">
    <source>
        <dbReference type="HAMAP-Rule" id="MF_03019"/>
    </source>
</evidence>
<dbReference type="GO" id="GO:0008198">
    <property type="term" value="F:ferrous iron binding"/>
    <property type="evidence" value="ECO:0007669"/>
    <property type="project" value="UniProtKB-UniRule"/>
</dbReference>
<dbReference type="InterPro" id="IPR011051">
    <property type="entry name" value="RmlC_Cupin_sf"/>
</dbReference>
<dbReference type="CDD" id="cd06123">
    <property type="entry name" value="cupin_HAO"/>
    <property type="match status" value="1"/>
</dbReference>
<dbReference type="NCBIfam" id="TIGR03037">
    <property type="entry name" value="anthran_nbaC"/>
    <property type="match status" value="1"/>
</dbReference>
<evidence type="ECO:0000256" key="3">
    <source>
        <dbReference type="ARBA" id="ARBA00022490"/>
    </source>
</evidence>
<dbReference type="Pfam" id="PF06052">
    <property type="entry name" value="3-HAO"/>
    <property type="match status" value="1"/>
</dbReference>
<evidence type="ECO:0000313" key="10">
    <source>
        <dbReference type="EMBL" id="KAG5420480.1"/>
    </source>
</evidence>
<organism evidence="10 11">
    <name type="scientific">Candida metapsilosis</name>
    <dbReference type="NCBI Taxonomy" id="273372"/>
    <lineage>
        <taxon>Eukaryota</taxon>
        <taxon>Fungi</taxon>
        <taxon>Dikarya</taxon>
        <taxon>Ascomycota</taxon>
        <taxon>Saccharomycotina</taxon>
        <taxon>Pichiomycetes</taxon>
        <taxon>Debaryomycetaceae</taxon>
        <taxon>Candida/Lodderomyces clade</taxon>
        <taxon>Candida</taxon>
    </lineage>
</organism>
<dbReference type="PANTHER" id="PTHR15497:SF1">
    <property type="entry name" value="3-HYDROXYANTHRANILATE 3,4-DIOXYGENASE"/>
    <property type="match status" value="1"/>
</dbReference>
<comment type="catalytic activity">
    <reaction evidence="9">
        <text>3-hydroxyanthranilate + O2 = (2Z,4Z)-2-amino-3-carboxymuconate 6-semialdehyde</text>
        <dbReference type="Rhea" id="RHEA:17953"/>
        <dbReference type="ChEBI" id="CHEBI:15379"/>
        <dbReference type="ChEBI" id="CHEBI:36559"/>
        <dbReference type="ChEBI" id="CHEBI:77612"/>
        <dbReference type="EC" id="1.13.11.6"/>
    </reaction>
</comment>
<feature type="binding site" evidence="9">
    <location>
        <position position="158"/>
    </location>
    <ligand>
        <name>a divalent metal cation</name>
        <dbReference type="ChEBI" id="CHEBI:60240"/>
    </ligand>
</feature>
<dbReference type="InterPro" id="IPR014710">
    <property type="entry name" value="RmlC-like_jellyroll"/>
</dbReference>
<feature type="binding site" evidence="9">
    <location>
        <position position="124"/>
    </location>
    <ligand>
        <name>a divalent metal cation</name>
        <dbReference type="ChEBI" id="CHEBI:60240"/>
    </ligand>
</feature>